<dbReference type="AlphaFoldDB" id="A0A0L8AIL6"/>
<proteinExistence type="predicted"/>
<feature type="domain" description="ABC3 transporter permease C-terminal" evidence="7">
    <location>
        <begin position="387"/>
        <end position="503"/>
    </location>
</feature>
<comment type="caution">
    <text evidence="9">The sequence shown here is derived from an EMBL/GenBank/DDBJ whole genome shotgun (WGS) entry which is preliminary data.</text>
</comment>
<evidence type="ECO:0000256" key="6">
    <source>
        <dbReference type="SAM" id="Phobius"/>
    </source>
</evidence>
<dbReference type="Pfam" id="PF12704">
    <property type="entry name" value="MacB_PCD"/>
    <property type="match status" value="2"/>
</dbReference>
<reference evidence="10" key="1">
    <citation type="submission" date="2014-11" db="EMBL/GenBank/DDBJ databases">
        <title>Genome sequencing of Roseivirga sp. D-25.</title>
        <authorList>
            <person name="Selvaratnam C."/>
            <person name="Thevarajoo S."/>
            <person name="Goh K.M."/>
            <person name="Eee R."/>
            <person name="Chan K.-G."/>
            <person name="Chong C.S."/>
        </authorList>
    </citation>
    <scope>NUCLEOTIDE SEQUENCE [LARGE SCALE GENOMIC DNA]</scope>
    <source>
        <strain evidence="10">D-25</strain>
    </source>
</reference>
<keyword evidence="4 6" id="KW-1133">Transmembrane helix</keyword>
<keyword evidence="2" id="KW-1003">Cell membrane</keyword>
<evidence type="ECO:0000259" key="7">
    <source>
        <dbReference type="Pfam" id="PF02687"/>
    </source>
</evidence>
<evidence type="ECO:0000256" key="4">
    <source>
        <dbReference type="ARBA" id="ARBA00022989"/>
    </source>
</evidence>
<dbReference type="PANTHER" id="PTHR30572:SF18">
    <property type="entry name" value="ABC-TYPE MACROLIDE FAMILY EXPORT SYSTEM PERMEASE COMPONENT 2"/>
    <property type="match status" value="1"/>
</dbReference>
<feature type="transmembrane region" description="Helical" evidence="6">
    <location>
        <begin position="521"/>
        <end position="544"/>
    </location>
</feature>
<feature type="transmembrane region" description="Helical" evidence="6">
    <location>
        <begin position="50"/>
        <end position="69"/>
    </location>
</feature>
<protein>
    <recommendedName>
        <fullName evidence="11">ABC transporter permease</fullName>
    </recommendedName>
</protein>
<feature type="transmembrane region" description="Helical" evidence="6">
    <location>
        <begin position="871"/>
        <end position="893"/>
    </location>
</feature>
<evidence type="ECO:0000256" key="5">
    <source>
        <dbReference type="ARBA" id="ARBA00023136"/>
    </source>
</evidence>
<feature type="transmembrane region" description="Helical" evidence="6">
    <location>
        <begin position="384"/>
        <end position="403"/>
    </location>
</feature>
<dbReference type="RefSeq" id="WP_053224536.1">
    <property type="nucleotide sequence ID" value="NZ_JSVA01000017.1"/>
</dbReference>
<dbReference type="InterPro" id="IPR025857">
    <property type="entry name" value="MacB_PCD"/>
</dbReference>
<sequence>MPKKKFNTPKLANWLAAKCINKMYLEEFLGDLQEIYEDRMLVKGKRYARFMYWIDALHLLIGFSSFSLFKTQNNNTMMVKNMFKIAWRNAIRQKQFTVLNLLGLMIGISISLTIGLFIHHETTYDTFLLEIDRVYRVNQPNIWSDWTAQMSNTGPNVALALREEVPEFEEVTRIMSLGSQITNYKAEAKKDKSFEESAFFAVENNFFEVFPFEFSEGNPKTAIEAPNSMVITQSTAERYFGYESAIGKTLEVKQWDNTWQSFVVTGVLVDVPSKSHLQFDVLVSLNSYQAQMDRDGWKWIWTAFGTYAKVNDGTNMAALNDKIQAIPPKYAPATTERIFNQSFEEFTAGNPWKLTLQPVKEIYLSEEPPYNAFGPVGNPQFVKVFMAIGILVLVLSCINFMNLSTARSSNRAKEVGIRKVLGSERGTLIKQFIFESTLFVAVSTVAALFIVNSSLSWFNAISGKELLLTPYLSHPTFIAVLLVFVLLLGFIAGSYPAFYLSSFKPIQVLKGKMSAGFKGKGIRNGLVVFQFTISMTLIICAFFVQKQLNYTSNLDLGFAKENVLQIGNIEQMGFDTERLKTELATMPAFTKVGKSFGVPPYVDSGDRYKSTEPEAPVVALSNLRVEADYLDVLGLEFLAGRNFDQALTTDQYKVILNEEAVKVLGWGGDDSTSAVGQFVALASGSEDKFEVIGVVKDFNFNSVRQEIAPLIFINIDNDKVWDYGAGLSFYSMRLNPQVVASPEDLQAVLDRVEASIKAVDATIPFEYSFLDEDFENTFQEENRMSLVLNIFTVMALIIACLGLFGLAAFSAEQRLKELGIRKVLGARVSELVLLFSSEFTKLFLIAMLLASPIAYFLVDQWLSDFANRTPIHIWVFAASTLGTLVIAIATISYQSLRAAHKNPVDTLRSE</sequence>
<evidence type="ECO:0000313" key="9">
    <source>
        <dbReference type="EMBL" id="KOF02010.1"/>
    </source>
</evidence>
<keyword evidence="5 6" id="KW-0472">Membrane</keyword>
<comment type="subcellular location">
    <subcellularLocation>
        <location evidence="1">Cell membrane</location>
        <topology evidence="1">Multi-pass membrane protein</topology>
    </subcellularLocation>
</comment>
<feature type="domain" description="MacB-like periplasmic core" evidence="8">
    <location>
        <begin position="579"/>
        <end position="718"/>
    </location>
</feature>
<dbReference type="Proteomes" id="UP000036908">
    <property type="component" value="Unassembled WGS sequence"/>
</dbReference>
<feature type="transmembrane region" description="Helical" evidence="6">
    <location>
        <begin position="98"/>
        <end position="118"/>
    </location>
</feature>
<dbReference type="EMBL" id="JSVA01000017">
    <property type="protein sequence ID" value="KOF02010.1"/>
    <property type="molecule type" value="Genomic_DNA"/>
</dbReference>
<feature type="transmembrane region" description="Helical" evidence="6">
    <location>
        <begin position="477"/>
        <end position="500"/>
    </location>
</feature>
<dbReference type="GO" id="GO:0022857">
    <property type="term" value="F:transmembrane transporter activity"/>
    <property type="evidence" value="ECO:0007669"/>
    <property type="project" value="TreeGrafter"/>
</dbReference>
<evidence type="ECO:0000313" key="10">
    <source>
        <dbReference type="Proteomes" id="UP000036908"/>
    </source>
</evidence>
<dbReference type="OrthoDB" id="8740261at2"/>
<evidence type="ECO:0008006" key="11">
    <source>
        <dbReference type="Google" id="ProtNLM"/>
    </source>
</evidence>
<feature type="transmembrane region" description="Helical" evidence="6">
    <location>
        <begin position="831"/>
        <end position="851"/>
    </location>
</feature>
<dbReference type="InterPro" id="IPR003838">
    <property type="entry name" value="ABC3_permease_C"/>
</dbReference>
<evidence type="ECO:0000256" key="1">
    <source>
        <dbReference type="ARBA" id="ARBA00004651"/>
    </source>
</evidence>
<name>A0A0L8AIL6_9BACT</name>
<dbReference type="Pfam" id="PF02687">
    <property type="entry name" value="FtsX"/>
    <property type="match status" value="2"/>
</dbReference>
<keyword evidence="3 6" id="KW-0812">Transmembrane</keyword>
<dbReference type="InterPro" id="IPR047699">
    <property type="entry name" value="Permease_put_prefix"/>
</dbReference>
<dbReference type="PANTHER" id="PTHR30572">
    <property type="entry name" value="MEMBRANE COMPONENT OF TRANSPORTER-RELATED"/>
    <property type="match status" value="1"/>
</dbReference>
<dbReference type="InterPro" id="IPR050250">
    <property type="entry name" value="Macrolide_Exporter_MacB"/>
</dbReference>
<dbReference type="PATRIC" id="fig|1566026.4.peg.1293"/>
<accession>A0A0L8AIL6</accession>
<evidence type="ECO:0000256" key="2">
    <source>
        <dbReference type="ARBA" id="ARBA00022475"/>
    </source>
</evidence>
<gene>
    <name evidence="9" type="ORF">OB69_14895</name>
</gene>
<feature type="transmembrane region" description="Helical" evidence="6">
    <location>
        <begin position="786"/>
        <end position="810"/>
    </location>
</feature>
<feature type="domain" description="MacB-like periplasmic core" evidence="8">
    <location>
        <begin position="97"/>
        <end position="325"/>
    </location>
</feature>
<evidence type="ECO:0000256" key="3">
    <source>
        <dbReference type="ARBA" id="ARBA00022692"/>
    </source>
</evidence>
<organism evidence="9 10">
    <name type="scientific">Roseivirga seohaensis subsp. aquiponti</name>
    <dbReference type="NCBI Taxonomy" id="1566026"/>
    <lineage>
        <taxon>Bacteria</taxon>
        <taxon>Pseudomonadati</taxon>
        <taxon>Bacteroidota</taxon>
        <taxon>Cytophagia</taxon>
        <taxon>Cytophagales</taxon>
        <taxon>Roseivirgaceae</taxon>
        <taxon>Roseivirga</taxon>
    </lineage>
</organism>
<feature type="domain" description="ABC3 transporter permease C-terminal" evidence="7">
    <location>
        <begin position="789"/>
        <end position="903"/>
    </location>
</feature>
<dbReference type="NCBIfam" id="NF038404">
    <property type="entry name" value="perm_prefix_2"/>
    <property type="match status" value="1"/>
</dbReference>
<keyword evidence="10" id="KW-1185">Reference proteome</keyword>
<evidence type="ECO:0000259" key="8">
    <source>
        <dbReference type="Pfam" id="PF12704"/>
    </source>
</evidence>
<dbReference type="GO" id="GO:0005886">
    <property type="term" value="C:plasma membrane"/>
    <property type="evidence" value="ECO:0007669"/>
    <property type="project" value="UniProtKB-SubCell"/>
</dbReference>
<feature type="transmembrane region" description="Helical" evidence="6">
    <location>
        <begin position="432"/>
        <end position="457"/>
    </location>
</feature>